<keyword evidence="10" id="KW-0624">Polysaccharide degradation</keyword>
<dbReference type="EnsemblProtists" id="PYU1_T013803">
    <property type="protein sequence ID" value="PYU1_T013803"/>
    <property type="gene ID" value="PYU1_G013774"/>
</dbReference>
<evidence type="ECO:0000256" key="16">
    <source>
        <dbReference type="SAM" id="SignalP"/>
    </source>
</evidence>
<evidence type="ECO:0000256" key="14">
    <source>
        <dbReference type="SAM" id="MobiDB-lite"/>
    </source>
</evidence>
<dbReference type="STRING" id="431595.K3X9A4"/>
<keyword evidence="18" id="KW-1185">Reference proteome</keyword>
<evidence type="ECO:0000256" key="15">
    <source>
        <dbReference type="SAM" id="Phobius"/>
    </source>
</evidence>
<keyword evidence="8" id="KW-0119">Carbohydrate metabolism</keyword>
<reference evidence="18" key="1">
    <citation type="journal article" date="2010" name="Genome Biol.">
        <title>Genome sequence of the necrotrophic plant pathogen Pythium ultimum reveals original pathogenicity mechanisms and effector repertoire.</title>
        <authorList>
            <person name="Levesque C.A."/>
            <person name="Brouwer H."/>
            <person name="Cano L."/>
            <person name="Hamilton J.P."/>
            <person name="Holt C."/>
            <person name="Huitema E."/>
            <person name="Raffaele S."/>
            <person name="Robideau G.P."/>
            <person name="Thines M."/>
            <person name="Win J."/>
            <person name="Zerillo M.M."/>
            <person name="Beakes G.W."/>
            <person name="Boore J.L."/>
            <person name="Busam D."/>
            <person name="Dumas B."/>
            <person name="Ferriera S."/>
            <person name="Fuerstenberg S.I."/>
            <person name="Gachon C.M."/>
            <person name="Gaulin E."/>
            <person name="Govers F."/>
            <person name="Grenville-Briggs L."/>
            <person name="Horner N."/>
            <person name="Hostetler J."/>
            <person name="Jiang R.H."/>
            <person name="Johnson J."/>
            <person name="Krajaejun T."/>
            <person name="Lin H."/>
            <person name="Meijer H.J."/>
            <person name="Moore B."/>
            <person name="Morris P."/>
            <person name="Phuntmart V."/>
            <person name="Puiu D."/>
            <person name="Shetty J."/>
            <person name="Stajich J.E."/>
            <person name="Tripathy S."/>
            <person name="Wawra S."/>
            <person name="van West P."/>
            <person name="Whitty B.R."/>
            <person name="Coutinho P.M."/>
            <person name="Henrissat B."/>
            <person name="Martin F."/>
            <person name="Thomas P.D."/>
            <person name="Tyler B.M."/>
            <person name="De Vries R.P."/>
            <person name="Kamoun S."/>
            <person name="Yandell M."/>
            <person name="Tisserat N."/>
            <person name="Buell C.R."/>
        </authorList>
    </citation>
    <scope>NUCLEOTIDE SEQUENCE</scope>
    <source>
        <strain evidence="18">DAOM:BR144</strain>
    </source>
</reference>
<dbReference type="GO" id="GO:0071555">
    <property type="term" value="P:cell wall organization"/>
    <property type="evidence" value="ECO:0007669"/>
    <property type="project" value="UniProtKB-KW"/>
</dbReference>
<feature type="compositionally biased region" description="Low complexity" evidence="14">
    <location>
        <begin position="410"/>
        <end position="427"/>
    </location>
</feature>
<dbReference type="VEuPathDB" id="FungiDB:PYU1_G013774"/>
<comment type="function">
    <text evidence="11">Glucanases play a role in cell expansion during growth, in cell-cell fusion during mating, and in spore release during sporulation. This enzyme may be involved in beta-glucan degradation. Active on laminarin and lichenan.</text>
</comment>
<dbReference type="GO" id="GO:0005886">
    <property type="term" value="C:plasma membrane"/>
    <property type="evidence" value="ECO:0007669"/>
    <property type="project" value="UniProtKB-SubCell"/>
</dbReference>
<evidence type="ECO:0000256" key="6">
    <source>
        <dbReference type="ARBA" id="ARBA00023136"/>
    </source>
</evidence>
<keyword evidence="5" id="KW-0378">Hydrolase</keyword>
<name>K3X9A4_GLOUD</name>
<evidence type="ECO:0000313" key="17">
    <source>
        <dbReference type="EnsemblProtists" id="PYU1_T013803"/>
    </source>
</evidence>
<dbReference type="AlphaFoldDB" id="K3X9A4"/>
<evidence type="ECO:0000256" key="10">
    <source>
        <dbReference type="ARBA" id="ARBA00023326"/>
    </source>
</evidence>
<evidence type="ECO:0000256" key="3">
    <source>
        <dbReference type="ARBA" id="ARBA00012780"/>
    </source>
</evidence>
<dbReference type="EMBL" id="GL376614">
    <property type="status" value="NOT_ANNOTATED_CDS"/>
    <property type="molecule type" value="Genomic_DNA"/>
</dbReference>
<dbReference type="InParanoid" id="K3X9A4"/>
<dbReference type="SUPFAM" id="SSF51445">
    <property type="entry name" value="(Trans)glycosidases"/>
    <property type="match status" value="1"/>
</dbReference>
<evidence type="ECO:0000256" key="12">
    <source>
        <dbReference type="ARBA" id="ARBA00042373"/>
    </source>
</evidence>
<dbReference type="InterPro" id="IPR050732">
    <property type="entry name" value="Beta-glucan_modifiers"/>
</dbReference>
<evidence type="ECO:0000256" key="2">
    <source>
        <dbReference type="ARBA" id="ARBA00004236"/>
    </source>
</evidence>
<keyword evidence="15" id="KW-1133">Transmembrane helix</keyword>
<evidence type="ECO:0000256" key="5">
    <source>
        <dbReference type="ARBA" id="ARBA00022801"/>
    </source>
</evidence>
<keyword evidence="16" id="KW-0732">Signal</keyword>
<dbReference type="PANTHER" id="PTHR16631:SF17">
    <property type="entry name" value="GLUCAN ENDO-1,3-BETA-GLUCOSIDASE BTGC"/>
    <property type="match status" value="1"/>
</dbReference>
<reference evidence="18" key="2">
    <citation type="submission" date="2010-04" db="EMBL/GenBank/DDBJ databases">
        <authorList>
            <person name="Buell R."/>
            <person name="Hamilton J."/>
            <person name="Hostetler J."/>
        </authorList>
    </citation>
    <scope>NUCLEOTIDE SEQUENCE [LARGE SCALE GENOMIC DNA]</scope>
    <source>
        <strain evidence="18">DAOM:BR144</strain>
    </source>
</reference>
<protein>
    <recommendedName>
        <fullName evidence="3">glucan endo-1,3-beta-D-glucosidase</fullName>
        <ecNumber evidence="3">3.2.1.39</ecNumber>
    </recommendedName>
    <alternativeName>
        <fullName evidence="13">Endo-1,3-beta-glucanase btgC</fullName>
    </alternativeName>
    <alternativeName>
        <fullName evidence="12">Laminarinase btgC</fullName>
    </alternativeName>
</protein>
<evidence type="ECO:0000256" key="7">
    <source>
        <dbReference type="ARBA" id="ARBA00023180"/>
    </source>
</evidence>
<evidence type="ECO:0000256" key="8">
    <source>
        <dbReference type="ARBA" id="ARBA00023277"/>
    </source>
</evidence>
<evidence type="ECO:0000256" key="9">
    <source>
        <dbReference type="ARBA" id="ARBA00023316"/>
    </source>
</evidence>
<proteinExistence type="predicted"/>
<dbReference type="InterPro" id="IPR017853">
    <property type="entry name" value="GH"/>
</dbReference>
<dbReference type="EC" id="3.2.1.39" evidence="3"/>
<evidence type="ECO:0000256" key="4">
    <source>
        <dbReference type="ARBA" id="ARBA00022475"/>
    </source>
</evidence>
<reference evidence="17" key="3">
    <citation type="submission" date="2015-02" db="UniProtKB">
        <authorList>
            <consortium name="EnsemblProtists"/>
        </authorList>
    </citation>
    <scope>IDENTIFICATION</scope>
    <source>
        <strain evidence="17">DAOM BR144</strain>
    </source>
</reference>
<evidence type="ECO:0000256" key="11">
    <source>
        <dbReference type="ARBA" id="ARBA00037649"/>
    </source>
</evidence>
<comment type="catalytic activity">
    <reaction evidence="1">
        <text>Hydrolysis of (1-&gt;3)-beta-D-glucosidic linkages in (1-&gt;3)-beta-D-glucans.</text>
        <dbReference type="EC" id="3.2.1.39"/>
    </reaction>
</comment>
<feature type="compositionally biased region" description="Acidic residues" evidence="14">
    <location>
        <begin position="376"/>
        <end position="386"/>
    </location>
</feature>
<keyword evidence="4" id="KW-1003">Cell membrane</keyword>
<dbReference type="GO" id="GO:0000272">
    <property type="term" value="P:polysaccharide catabolic process"/>
    <property type="evidence" value="ECO:0007669"/>
    <property type="project" value="UniProtKB-KW"/>
</dbReference>
<dbReference type="GO" id="GO:0042973">
    <property type="term" value="F:glucan endo-1,3-beta-D-glucosidase activity"/>
    <property type="evidence" value="ECO:0007669"/>
    <property type="project" value="UniProtKB-EC"/>
</dbReference>
<comment type="subcellular location">
    <subcellularLocation>
        <location evidence="2">Cell membrane</location>
    </subcellularLocation>
</comment>
<feature type="signal peptide" evidence="16">
    <location>
        <begin position="1"/>
        <end position="22"/>
    </location>
</feature>
<keyword evidence="6 15" id="KW-0472">Membrane</keyword>
<feature type="transmembrane region" description="Helical" evidence="15">
    <location>
        <begin position="493"/>
        <end position="515"/>
    </location>
</feature>
<feature type="region of interest" description="Disordered" evidence="14">
    <location>
        <begin position="307"/>
        <end position="427"/>
    </location>
</feature>
<dbReference type="OMA" id="TTANCAM"/>
<accession>K3X9A4</accession>
<dbReference type="Proteomes" id="UP000019132">
    <property type="component" value="Unassembled WGS sequence"/>
</dbReference>
<dbReference type="Gene3D" id="3.20.20.80">
    <property type="entry name" value="Glycosidases"/>
    <property type="match status" value="2"/>
</dbReference>
<keyword evidence="7" id="KW-0325">Glycoprotein</keyword>
<evidence type="ECO:0000313" key="18">
    <source>
        <dbReference type="Proteomes" id="UP000019132"/>
    </source>
</evidence>
<keyword evidence="9" id="KW-0961">Cell wall biogenesis/degradation</keyword>
<feature type="compositionally biased region" description="Low complexity" evidence="14">
    <location>
        <begin position="307"/>
        <end position="356"/>
    </location>
</feature>
<organism evidence="17 18">
    <name type="scientific">Globisporangium ultimum (strain ATCC 200006 / CBS 805.95 / DAOM BR144)</name>
    <name type="common">Pythium ultimum</name>
    <dbReference type="NCBI Taxonomy" id="431595"/>
    <lineage>
        <taxon>Eukaryota</taxon>
        <taxon>Sar</taxon>
        <taxon>Stramenopiles</taxon>
        <taxon>Oomycota</taxon>
        <taxon>Peronosporomycetes</taxon>
        <taxon>Pythiales</taxon>
        <taxon>Pythiaceae</taxon>
        <taxon>Globisporangium</taxon>
    </lineage>
</organism>
<dbReference type="PANTHER" id="PTHR16631">
    <property type="entry name" value="GLUCAN 1,3-BETA-GLUCOSIDASE"/>
    <property type="match status" value="1"/>
</dbReference>
<feature type="compositionally biased region" description="Low complexity" evidence="14">
    <location>
        <begin position="365"/>
        <end position="375"/>
    </location>
</feature>
<evidence type="ECO:0000256" key="13">
    <source>
        <dbReference type="ARBA" id="ARBA00043078"/>
    </source>
</evidence>
<evidence type="ECO:0000256" key="1">
    <source>
        <dbReference type="ARBA" id="ARBA00000382"/>
    </source>
</evidence>
<keyword evidence="15" id="KW-0812">Transmembrane</keyword>
<feature type="chain" id="PRO_5003868452" description="glucan endo-1,3-beta-D-glucosidase" evidence="16">
    <location>
        <begin position="23"/>
        <end position="566"/>
    </location>
</feature>
<sequence>MGRMTNMLAAMSAALCARAAAAAGVCYSPFHSATYASAPSAIAQILEQDMQQIANDTMFSSVRTYHAQFYGQNVVDAVRAAGLQVAIGIQMVGSDGGVYEYLEQDIAAAVAAASHYPDTVLAIYAGNENLANGDFGSSSAQDIVDVITRVKSALQGTKGANVPVGTVQRLEEWLHASDASKLAAAADILGVNIYPFFTAGGERDMVGTLDASWSLMTAKYGSAKARLTETGWPSQGSASAAGNKPTLANAQKYYVAFNEWAAATKATTPFYFMMYDLLSTQQGTTDYEQHFGLSTATGAIKFDLGASSSSASRTSSSSSVTSSSSSSSSSSPSTSPSASSGTTSSSSNSASTTVSTIATPALNQSSKTSSSATSDQGEDDGDEVAGEADRSMDEVTTAPSPVETLAPVVTTTTSNSDSSSAGDDGSSFLGTDFVAGVPSPFTDEPAASADLGQQTFAPVPTTSASKEAEEELKAQEAQAKRAQDISGNQDTSIMSGAAVVGFCGIAAVVVIAMYVQKSRNASADATISITTADARESTPSVYSDPLGTRFSSIVMITPNGDGVCIL</sequence>
<dbReference type="eggNOG" id="ENOG502S5I3">
    <property type="taxonomic scope" value="Eukaryota"/>
</dbReference>
<dbReference type="HOGENOM" id="CLU_022693_2_0_1"/>